<accession>B8HR74</accession>
<keyword evidence="6" id="KW-0793">Thylakoid</keyword>
<dbReference type="SUPFAM" id="SSF54580">
    <property type="entry name" value="Allophycocyanin linker chain (domain)"/>
    <property type="match status" value="1"/>
</dbReference>
<dbReference type="KEGG" id="cyn:Cyan7425_1693"/>
<dbReference type="GO" id="GO:0031676">
    <property type="term" value="C:plasma membrane-derived thylakoid membrane"/>
    <property type="evidence" value="ECO:0007669"/>
    <property type="project" value="UniProtKB-SubCell"/>
</dbReference>
<comment type="similarity">
    <text evidence="2">Belongs to the phycobilisome linker protein family.</text>
</comment>
<protein>
    <submittedName>
        <fullName evidence="10">CpcD phycobilisome linker domain protein</fullName>
    </submittedName>
</protein>
<evidence type="ECO:0000256" key="6">
    <source>
        <dbReference type="ARBA" id="ARBA00023078"/>
    </source>
</evidence>
<evidence type="ECO:0000256" key="8">
    <source>
        <dbReference type="PROSITE-ProRule" id="PRU00771"/>
    </source>
</evidence>
<dbReference type="STRING" id="395961.Cyan7425_1693"/>
<organism evidence="10">
    <name type="scientific">Cyanothece sp. (strain PCC 7425 / ATCC 29141)</name>
    <dbReference type="NCBI Taxonomy" id="395961"/>
    <lineage>
        <taxon>Bacteria</taxon>
        <taxon>Bacillati</taxon>
        <taxon>Cyanobacteriota</taxon>
        <taxon>Cyanophyceae</taxon>
        <taxon>Gomontiellales</taxon>
        <taxon>Cyanothecaceae</taxon>
        <taxon>Cyanothece</taxon>
    </lineage>
</organism>
<keyword evidence="7" id="KW-0472">Membrane</keyword>
<dbReference type="GO" id="GO:0015979">
    <property type="term" value="P:photosynthesis"/>
    <property type="evidence" value="ECO:0007669"/>
    <property type="project" value="UniProtKB-KW"/>
</dbReference>
<comment type="subcellular location">
    <subcellularLocation>
        <location evidence="1">Cellular thylakoid membrane</location>
        <topology evidence="1">Peripheral membrane protein</topology>
        <orientation evidence="1">Cytoplasmic side</orientation>
    </subcellularLocation>
</comment>
<dbReference type="OrthoDB" id="574405at2"/>
<evidence type="ECO:0000256" key="7">
    <source>
        <dbReference type="ARBA" id="ARBA00023136"/>
    </source>
</evidence>
<dbReference type="SMART" id="SM01094">
    <property type="entry name" value="CpcD"/>
    <property type="match status" value="1"/>
</dbReference>
<reference evidence="10" key="1">
    <citation type="submission" date="2009-01" db="EMBL/GenBank/DDBJ databases">
        <title>Complete sequence of chromosome Cyanothece sp. PCC 7425.</title>
        <authorList>
            <consortium name="US DOE Joint Genome Institute"/>
            <person name="Lucas S."/>
            <person name="Copeland A."/>
            <person name="Lapidus A."/>
            <person name="Glavina del Rio T."/>
            <person name="Dalin E."/>
            <person name="Tice H."/>
            <person name="Bruce D."/>
            <person name="Goodwin L."/>
            <person name="Pitluck S."/>
            <person name="Sims D."/>
            <person name="Meineke L."/>
            <person name="Brettin T."/>
            <person name="Detter J.C."/>
            <person name="Han C."/>
            <person name="Larimer F."/>
            <person name="Land M."/>
            <person name="Hauser L."/>
            <person name="Kyrpides N."/>
            <person name="Ovchinnikova G."/>
            <person name="Liberton M."/>
            <person name="Stoeckel J."/>
            <person name="Banerjee A."/>
            <person name="Singh A."/>
            <person name="Page L."/>
            <person name="Sato H."/>
            <person name="Zhao L."/>
            <person name="Sherman L."/>
            <person name="Pakrasi H."/>
            <person name="Richardson P."/>
        </authorList>
    </citation>
    <scope>NUCLEOTIDE SEQUENCE</scope>
    <source>
        <strain evidence="10">PCC 7425</strain>
    </source>
</reference>
<evidence type="ECO:0000313" key="10">
    <source>
        <dbReference type="EMBL" id="ACL44062.1"/>
    </source>
</evidence>
<feature type="domain" description="CpcD-like" evidence="9">
    <location>
        <begin position="13"/>
        <end position="71"/>
    </location>
</feature>
<gene>
    <name evidence="10" type="ordered locus">Cyan7425_1693</name>
</gene>
<evidence type="ECO:0000256" key="2">
    <source>
        <dbReference type="ARBA" id="ARBA00005304"/>
    </source>
</evidence>
<evidence type="ECO:0000256" key="1">
    <source>
        <dbReference type="ARBA" id="ARBA00004445"/>
    </source>
</evidence>
<evidence type="ECO:0000256" key="4">
    <source>
        <dbReference type="ARBA" id="ARBA00022549"/>
    </source>
</evidence>
<keyword evidence="3" id="KW-0602">Photosynthesis</keyword>
<dbReference type="InterPro" id="IPR008213">
    <property type="entry name" value="CpcD-like_dom"/>
</dbReference>
<keyword evidence="5 8" id="KW-0605">Phycobilisome</keyword>
<dbReference type="HOGENOM" id="CLU_173132_1_0_3"/>
<dbReference type="InterPro" id="IPR011064">
    <property type="entry name" value="Allophyco_linker_chain"/>
</dbReference>
<dbReference type="PROSITE" id="PS51441">
    <property type="entry name" value="CPCD_LIKE"/>
    <property type="match status" value="1"/>
</dbReference>
<dbReference type="Pfam" id="PF01383">
    <property type="entry name" value="CpcD"/>
    <property type="match status" value="1"/>
</dbReference>
<dbReference type="GO" id="GO:0030089">
    <property type="term" value="C:phycobilisome"/>
    <property type="evidence" value="ECO:0007669"/>
    <property type="project" value="UniProtKB-UniRule"/>
</dbReference>
<evidence type="ECO:0000259" key="9">
    <source>
        <dbReference type="PROSITE" id="PS51441"/>
    </source>
</evidence>
<sequence length="76" mass="8554">MMVAGRTGNSFANRYFRYEVAGLRQSEDTDTIGYPIRSSASVFITVPYNRMNEEMQRITRMGGKIVSIQPLTNGSN</sequence>
<keyword evidence="4" id="KW-0042">Antenna complex</keyword>
<name>B8HR74_CYAP4</name>
<dbReference type="EMBL" id="CP001344">
    <property type="protein sequence ID" value="ACL44062.1"/>
    <property type="molecule type" value="Genomic_DNA"/>
</dbReference>
<dbReference type="AlphaFoldDB" id="B8HR74"/>
<evidence type="ECO:0000256" key="5">
    <source>
        <dbReference type="ARBA" id="ARBA00022738"/>
    </source>
</evidence>
<evidence type="ECO:0000256" key="3">
    <source>
        <dbReference type="ARBA" id="ARBA00022531"/>
    </source>
</evidence>
<proteinExistence type="inferred from homology"/>
<dbReference type="eggNOG" id="COG0369">
    <property type="taxonomic scope" value="Bacteria"/>
</dbReference>